<dbReference type="Gene3D" id="3.40.1160.10">
    <property type="entry name" value="Acetylglutamate kinase-like"/>
    <property type="match status" value="1"/>
</dbReference>
<dbReference type="GO" id="GO:0005524">
    <property type="term" value="F:ATP binding"/>
    <property type="evidence" value="ECO:0007669"/>
    <property type="project" value="UniProtKB-KW"/>
</dbReference>
<reference evidence="4" key="1">
    <citation type="journal article" date="2019" name="Int. J. Syst. Evol. Microbiol.">
        <title>The Global Catalogue of Microorganisms (GCM) 10K type strain sequencing project: providing services to taxonomists for standard genome sequencing and annotation.</title>
        <authorList>
            <consortium name="The Broad Institute Genomics Platform"/>
            <consortium name="The Broad Institute Genome Sequencing Center for Infectious Disease"/>
            <person name="Wu L."/>
            <person name="Ma J."/>
        </authorList>
    </citation>
    <scope>NUCLEOTIDE SEQUENCE [LARGE SCALE GENOMIC DNA]</scope>
    <source>
        <strain evidence="4">JCM 31486</strain>
    </source>
</reference>
<dbReference type="InterPro" id="IPR036393">
    <property type="entry name" value="AceGlu_kinase-like_sf"/>
</dbReference>
<dbReference type="PANTHER" id="PTHR24220">
    <property type="entry name" value="IMPORT ATP-BINDING PROTEIN"/>
    <property type="match status" value="1"/>
</dbReference>
<feature type="compositionally biased region" description="Polar residues" evidence="1">
    <location>
        <begin position="261"/>
        <end position="276"/>
    </location>
</feature>
<keyword evidence="3" id="KW-0547">Nucleotide-binding</keyword>
<evidence type="ECO:0000256" key="1">
    <source>
        <dbReference type="SAM" id="MobiDB-lite"/>
    </source>
</evidence>
<feature type="region of interest" description="Disordered" evidence="1">
    <location>
        <begin position="255"/>
        <end position="298"/>
    </location>
</feature>
<dbReference type="PANTHER" id="PTHR24220:SF685">
    <property type="entry name" value="ABC TRANSPORTER RELATED"/>
    <property type="match status" value="1"/>
</dbReference>
<evidence type="ECO:0000313" key="3">
    <source>
        <dbReference type="EMBL" id="MFD1044527.1"/>
    </source>
</evidence>
<sequence>MTTQTVTAPVRTPALRLDGVSRVYGSGDRQVHALRNVNVQLRRGTFTAVMGPSGSGKSTFLHCAAGLDQPTSGQVWLGDVELSKLNETKLTVLRRERVGFIFQAYNLISSLTVRQNITLPLQLAGKRVDRATLDQVVRAVGLSGVDGGLVRARRKTGFRIRENGRVRVVRDDLTGRVVEISPELLTVLLSAGFIPVLSPPVWGGEGSLNVDADRLAAAVATALKAHTLVVLTDRPGVLTNDFFANLLSPGTRWTRAREATSSDNSAAPGPGSTNSPAPLEPDNTGKDLPSATSHPGSTRCHTLQTFALRATPPLVKKIHQAG</sequence>
<dbReference type="InterPro" id="IPR027417">
    <property type="entry name" value="P-loop_NTPase"/>
</dbReference>
<dbReference type="InterPro" id="IPR003439">
    <property type="entry name" value="ABC_transporter-like_ATP-bd"/>
</dbReference>
<dbReference type="Pfam" id="PF00005">
    <property type="entry name" value="ABC_tran"/>
    <property type="match status" value="1"/>
</dbReference>
<evidence type="ECO:0000313" key="4">
    <source>
        <dbReference type="Proteomes" id="UP001597045"/>
    </source>
</evidence>
<dbReference type="SUPFAM" id="SSF53633">
    <property type="entry name" value="Carbamate kinase-like"/>
    <property type="match status" value="1"/>
</dbReference>
<gene>
    <name evidence="3" type="ORF">ACFQ1S_02435</name>
</gene>
<keyword evidence="4" id="KW-1185">Reference proteome</keyword>
<keyword evidence="3" id="KW-0067">ATP-binding</keyword>
<evidence type="ECO:0000259" key="2">
    <source>
        <dbReference type="PROSITE" id="PS50893"/>
    </source>
</evidence>
<organism evidence="3 4">
    <name type="scientific">Kibdelosporangium lantanae</name>
    <dbReference type="NCBI Taxonomy" id="1497396"/>
    <lineage>
        <taxon>Bacteria</taxon>
        <taxon>Bacillati</taxon>
        <taxon>Actinomycetota</taxon>
        <taxon>Actinomycetes</taxon>
        <taxon>Pseudonocardiales</taxon>
        <taxon>Pseudonocardiaceae</taxon>
        <taxon>Kibdelosporangium</taxon>
    </lineage>
</organism>
<dbReference type="EMBL" id="JBHTIS010000069">
    <property type="protein sequence ID" value="MFD1044527.1"/>
    <property type="molecule type" value="Genomic_DNA"/>
</dbReference>
<dbReference type="PROSITE" id="PS50893">
    <property type="entry name" value="ABC_TRANSPORTER_2"/>
    <property type="match status" value="1"/>
</dbReference>
<name>A0ABW3M3N0_9PSEU</name>
<dbReference type="SUPFAM" id="SSF52540">
    <property type="entry name" value="P-loop containing nucleoside triphosphate hydrolases"/>
    <property type="match status" value="1"/>
</dbReference>
<dbReference type="InterPro" id="IPR015854">
    <property type="entry name" value="ABC_transpr_LolD-like"/>
</dbReference>
<protein>
    <submittedName>
        <fullName evidence="3">ATP-binding cassette domain-containing protein</fullName>
    </submittedName>
</protein>
<accession>A0ABW3M3N0</accession>
<feature type="domain" description="ABC transporter" evidence="2">
    <location>
        <begin position="15"/>
        <end position="318"/>
    </location>
</feature>
<dbReference type="Proteomes" id="UP001597045">
    <property type="component" value="Unassembled WGS sequence"/>
</dbReference>
<proteinExistence type="predicted"/>
<dbReference type="Gene3D" id="3.40.50.300">
    <property type="entry name" value="P-loop containing nucleotide triphosphate hydrolases"/>
    <property type="match status" value="1"/>
</dbReference>
<comment type="caution">
    <text evidence="3">The sequence shown here is derived from an EMBL/GenBank/DDBJ whole genome shotgun (WGS) entry which is preliminary data.</text>
</comment>